<name>A0ABS5MEW4_9BACI</name>
<dbReference type="PROSITE" id="PS51257">
    <property type="entry name" value="PROKAR_LIPOPROTEIN"/>
    <property type="match status" value="1"/>
</dbReference>
<reference evidence="5 6" key="1">
    <citation type="submission" date="2021-05" db="EMBL/GenBank/DDBJ databases">
        <title>Ornithinibacillus massiliensis sp. nov.</title>
        <authorList>
            <person name="Iwaza R."/>
            <person name="Lagier J.-C."/>
            <person name="Raoult D."/>
        </authorList>
    </citation>
    <scope>NUCLEOTIDE SEQUENCE [LARGE SCALE GENOMIC DNA]</scope>
    <source>
        <strain evidence="5 6">Marseille-P3601</strain>
    </source>
</reference>
<dbReference type="CDD" id="cd19991">
    <property type="entry name" value="PBP1_ABC_xylose_binding"/>
    <property type="match status" value="1"/>
</dbReference>
<dbReference type="Gene3D" id="3.40.50.2300">
    <property type="match status" value="2"/>
</dbReference>
<evidence type="ECO:0000313" key="6">
    <source>
        <dbReference type="Proteomes" id="UP000681870"/>
    </source>
</evidence>
<dbReference type="PANTHER" id="PTHR30036:SF1">
    <property type="entry name" value="D-XYLOSE-BINDING PERIPLASMIC PROTEIN"/>
    <property type="match status" value="1"/>
</dbReference>
<keyword evidence="2" id="KW-0732">Signal</keyword>
<evidence type="ECO:0000256" key="1">
    <source>
        <dbReference type="ARBA" id="ARBA00004196"/>
    </source>
</evidence>
<organism evidence="5 6">
    <name type="scientific">Ornithinibacillus massiliensis</name>
    <dbReference type="NCBI Taxonomy" id="1944633"/>
    <lineage>
        <taxon>Bacteria</taxon>
        <taxon>Bacillati</taxon>
        <taxon>Bacillota</taxon>
        <taxon>Bacilli</taxon>
        <taxon>Bacillales</taxon>
        <taxon>Bacillaceae</taxon>
        <taxon>Ornithinibacillus</taxon>
    </lineage>
</organism>
<dbReference type="InterPro" id="IPR013456">
    <property type="entry name" value="XylF"/>
</dbReference>
<comment type="caution">
    <text evidence="5">The sequence shown here is derived from an EMBL/GenBank/DDBJ whole genome shotgun (WGS) entry which is preliminary data.</text>
</comment>
<keyword evidence="6" id="KW-1185">Reference proteome</keyword>
<sequence length="365" mass="40064">MIKGAKALRNHIVHLIIRSLAAVLLIFLFACEKEPVALKEKESPLIEQNEDSTAKERIKIGFSMDTLEEERWLKDRELFKEELEALGVEVEIMIANENAAVQLSQIETMISNGTDLLVVVPYYTETAAAIVEKAHSAGIKVISYDRIIKNANVDLYVSFDNEMVGELQAEAITNLVPKGKYVYIGGSVTDNNAILLKKGVFNVLKPSIDRGDIQVVYDQWTENWTPENAYQNMLAALEANDNQIDAVIAANDGTAGGAIRALEERGLAGTIPVAGQDADLAAIQRIVEGTQTMTVYKPIQKLAKKAAELAVALANGETIETDSKINNGKIEVPSVLLSPIEVNRDNIDDTVIQDGFHAKEEVYQE</sequence>
<evidence type="ECO:0000313" key="5">
    <source>
        <dbReference type="EMBL" id="MBS3680705.1"/>
    </source>
</evidence>
<evidence type="ECO:0000256" key="3">
    <source>
        <dbReference type="SAM" id="Phobius"/>
    </source>
</evidence>
<protein>
    <submittedName>
        <fullName evidence="5">D-xylose ABC transporter substrate-binding protein</fullName>
    </submittedName>
</protein>
<dbReference type="SUPFAM" id="SSF53822">
    <property type="entry name" value="Periplasmic binding protein-like I"/>
    <property type="match status" value="1"/>
</dbReference>
<dbReference type="Pfam" id="PF13407">
    <property type="entry name" value="Peripla_BP_4"/>
    <property type="match status" value="1"/>
</dbReference>
<comment type="subcellular location">
    <subcellularLocation>
        <location evidence="1">Cell envelope</location>
    </subcellularLocation>
</comment>
<feature type="transmembrane region" description="Helical" evidence="3">
    <location>
        <begin position="12"/>
        <end position="30"/>
    </location>
</feature>
<dbReference type="NCBIfam" id="TIGR02634">
    <property type="entry name" value="xylF"/>
    <property type="match status" value="1"/>
</dbReference>
<gene>
    <name evidence="5" type="primary">xylF</name>
    <name evidence="5" type="ORF">KGF86_10800</name>
</gene>
<evidence type="ECO:0000256" key="2">
    <source>
        <dbReference type="ARBA" id="ARBA00022729"/>
    </source>
</evidence>
<dbReference type="PANTHER" id="PTHR30036">
    <property type="entry name" value="D-XYLOSE-BINDING PERIPLASMIC PROTEIN"/>
    <property type="match status" value="1"/>
</dbReference>
<keyword evidence="3" id="KW-1133">Transmembrane helix</keyword>
<keyword evidence="3" id="KW-0812">Transmembrane</keyword>
<dbReference type="InterPro" id="IPR050555">
    <property type="entry name" value="Bact_Solute-Bind_Prot2"/>
</dbReference>
<proteinExistence type="predicted"/>
<dbReference type="InterPro" id="IPR028082">
    <property type="entry name" value="Peripla_BP_I"/>
</dbReference>
<dbReference type="EMBL" id="JAGXBY010000003">
    <property type="protein sequence ID" value="MBS3680705.1"/>
    <property type="molecule type" value="Genomic_DNA"/>
</dbReference>
<dbReference type="Proteomes" id="UP000681870">
    <property type="component" value="Unassembled WGS sequence"/>
</dbReference>
<keyword evidence="3" id="KW-0472">Membrane</keyword>
<evidence type="ECO:0000259" key="4">
    <source>
        <dbReference type="Pfam" id="PF13407"/>
    </source>
</evidence>
<feature type="domain" description="Periplasmic binding protein" evidence="4">
    <location>
        <begin position="60"/>
        <end position="317"/>
    </location>
</feature>
<accession>A0ABS5MEW4</accession>
<dbReference type="InterPro" id="IPR025997">
    <property type="entry name" value="SBP_2_dom"/>
</dbReference>